<keyword evidence="1" id="KW-1133">Transmembrane helix</keyword>
<name>A0AAE0WLZ1_9PEZI</name>
<feature type="non-terminal residue" evidence="2">
    <location>
        <position position="1"/>
    </location>
</feature>
<protein>
    <submittedName>
        <fullName evidence="2">Uncharacterized protein</fullName>
    </submittedName>
</protein>
<dbReference type="Proteomes" id="UP001274830">
    <property type="component" value="Unassembled WGS sequence"/>
</dbReference>
<feature type="transmembrane region" description="Helical" evidence="1">
    <location>
        <begin position="76"/>
        <end position="97"/>
    </location>
</feature>
<accession>A0AAE0WLZ1</accession>
<gene>
    <name evidence="2" type="ORF">LTR78_006005</name>
</gene>
<feature type="transmembrane region" description="Helical" evidence="1">
    <location>
        <begin position="41"/>
        <end position="64"/>
    </location>
</feature>
<dbReference type="AlphaFoldDB" id="A0AAE0WLZ1"/>
<organism evidence="2 3">
    <name type="scientific">Recurvomyces mirabilis</name>
    <dbReference type="NCBI Taxonomy" id="574656"/>
    <lineage>
        <taxon>Eukaryota</taxon>
        <taxon>Fungi</taxon>
        <taxon>Dikarya</taxon>
        <taxon>Ascomycota</taxon>
        <taxon>Pezizomycotina</taxon>
        <taxon>Dothideomycetes</taxon>
        <taxon>Dothideomycetidae</taxon>
        <taxon>Mycosphaerellales</taxon>
        <taxon>Teratosphaeriaceae</taxon>
        <taxon>Recurvomyces</taxon>
    </lineage>
</organism>
<evidence type="ECO:0000313" key="3">
    <source>
        <dbReference type="Proteomes" id="UP001274830"/>
    </source>
</evidence>
<keyword evidence="1" id="KW-0472">Membrane</keyword>
<proteinExistence type="predicted"/>
<reference evidence="2" key="1">
    <citation type="submission" date="2023-07" db="EMBL/GenBank/DDBJ databases">
        <title>Black Yeasts Isolated from many extreme environments.</title>
        <authorList>
            <person name="Coleine C."/>
            <person name="Stajich J.E."/>
            <person name="Selbmann L."/>
        </authorList>
    </citation>
    <scope>NUCLEOTIDE SEQUENCE</scope>
    <source>
        <strain evidence="2">CCFEE 5485</strain>
    </source>
</reference>
<dbReference type="EMBL" id="JAUTXT010000021">
    <property type="protein sequence ID" value="KAK3674158.1"/>
    <property type="molecule type" value="Genomic_DNA"/>
</dbReference>
<comment type="caution">
    <text evidence="2">The sequence shown here is derived from an EMBL/GenBank/DDBJ whole genome shotgun (WGS) entry which is preliminary data.</text>
</comment>
<keyword evidence="1" id="KW-0812">Transmembrane</keyword>
<sequence length="104" mass="11916">LAESSQPDSHLSKLFAQLRFETPDSATELRHSLYSSKMFKAVLLLWQFFLMLAFGYVVGMKVVFANQPYDVQLEAALGGMFLWIGLISTWSVTMLSVRWSKLYE</sequence>
<keyword evidence="3" id="KW-1185">Reference proteome</keyword>
<evidence type="ECO:0000256" key="1">
    <source>
        <dbReference type="SAM" id="Phobius"/>
    </source>
</evidence>
<evidence type="ECO:0000313" key="2">
    <source>
        <dbReference type="EMBL" id="KAK3674158.1"/>
    </source>
</evidence>